<keyword evidence="1" id="KW-0963">Cytoplasm</keyword>
<dbReference type="STRING" id="1918946.VPAL9027_02493"/>
<feature type="active site" description="Proton donor/acceptor" evidence="2">
    <location>
        <position position="228"/>
    </location>
</feature>
<keyword evidence="1" id="KW-0121">Carboxypeptidase</keyword>
<evidence type="ECO:0000313" key="4">
    <source>
        <dbReference type="EMBL" id="SJL84504.1"/>
    </source>
</evidence>
<organism evidence="4 5">
    <name type="scientific">Vibrio palustris</name>
    <dbReference type="NCBI Taxonomy" id="1918946"/>
    <lineage>
        <taxon>Bacteria</taxon>
        <taxon>Pseudomonadati</taxon>
        <taxon>Pseudomonadota</taxon>
        <taxon>Gammaproteobacteria</taxon>
        <taxon>Vibrionales</taxon>
        <taxon>Vibrionaceae</taxon>
        <taxon>Vibrio</taxon>
    </lineage>
</organism>
<comment type="function">
    <text evidence="1">Involved in muropeptide degradation. Catalyzes the hydrolysis of the gamma-D-glutamyl-diaminopimelic acid (gamma-D-Glu-Dap) amide bond in the murein tripeptide L-alanyl-gamma-D-glutamyl-meso-diaminopimelic acid, leading to the formation of L-Ala-gamma-D-Glu and Dap.</text>
</comment>
<dbReference type="GO" id="GO:0071555">
    <property type="term" value="P:cell wall organization"/>
    <property type="evidence" value="ECO:0007669"/>
    <property type="project" value="UniProtKB-KW"/>
</dbReference>
<dbReference type="UniPathway" id="UPA00549"/>
<gene>
    <name evidence="1" type="primary">mpaA</name>
    <name evidence="4" type="ORF">VPAL9027_02493</name>
</gene>
<evidence type="ECO:0000313" key="5">
    <source>
        <dbReference type="Proteomes" id="UP000189475"/>
    </source>
</evidence>
<evidence type="ECO:0000256" key="1">
    <source>
        <dbReference type="HAMAP-Rule" id="MF_02211"/>
    </source>
</evidence>
<dbReference type="GO" id="GO:0009253">
    <property type="term" value="P:peptidoglycan catabolic process"/>
    <property type="evidence" value="ECO:0007669"/>
    <property type="project" value="UniProtKB-UniRule"/>
</dbReference>
<keyword evidence="1" id="KW-0645">Protease</keyword>
<dbReference type="Proteomes" id="UP000189475">
    <property type="component" value="Unassembled WGS sequence"/>
</dbReference>
<dbReference type="GO" id="GO:0005737">
    <property type="term" value="C:cytoplasm"/>
    <property type="evidence" value="ECO:0007669"/>
    <property type="project" value="UniProtKB-SubCell"/>
</dbReference>
<dbReference type="SUPFAM" id="SSF53187">
    <property type="entry name" value="Zn-dependent exopeptidases"/>
    <property type="match status" value="1"/>
</dbReference>
<dbReference type="InterPro" id="IPR000834">
    <property type="entry name" value="Peptidase_M14"/>
</dbReference>
<dbReference type="Pfam" id="PF00246">
    <property type="entry name" value="Peptidase_M14"/>
    <property type="match status" value="1"/>
</dbReference>
<dbReference type="AlphaFoldDB" id="A0A1R4B6F5"/>
<keyword evidence="1" id="KW-0862">Zinc</keyword>
<keyword evidence="5" id="KW-1185">Reference proteome</keyword>
<dbReference type="GO" id="GO:0008270">
    <property type="term" value="F:zinc ion binding"/>
    <property type="evidence" value="ECO:0007669"/>
    <property type="project" value="UniProtKB-UniRule"/>
</dbReference>
<keyword evidence="1" id="KW-0961">Cell wall biogenesis/degradation</keyword>
<feature type="binding site" evidence="1">
    <location>
        <position position="70"/>
    </location>
    <ligand>
        <name>Zn(2+)</name>
        <dbReference type="ChEBI" id="CHEBI:29105"/>
        <note>catalytic</note>
    </ligand>
</feature>
<feature type="domain" description="Peptidase M14" evidence="3">
    <location>
        <begin position="5"/>
        <end position="252"/>
    </location>
</feature>
<keyword evidence="1" id="KW-0482">Metalloprotease</keyword>
<reference evidence="4 5" key="1">
    <citation type="submission" date="2017-02" db="EMBL/GenBank/DDBJ databases">
        <authorList>
            <person name="Peterson S.W."/>
        </authorList>
    </citation>
    <scope>NUCLEOTIDE SEQUENCE [LARGE SCALE GENOMIC DNA]</scope>
    <source>
        <strain evidence="4 5">CECT 9027</strain>
    </source>
</reference>
<keyword evidence="1" id="KW-0479">Metal-binding</keyword>
<feature type="binding site" evidence="1">
    <location>
        <position position="67"/>
    </location>
    <ligand>
        <name>Zn(2+)</name>
        <dbReference type="ChEBI" id="CHEBI:29105"/>
        <note>catalytic</note>
    </ligand>
</feature>
<dbReference type="NCBIfam" id="NF007897">
    <property type="entry name" value="PRK10602.1"/>
    <property type="match status" value="1"/>
</dbReference>
<evidence type="ECO:0000259" key="3">
    <source>
        <dbReference type="PROSITE" id="PS52035"/>
    </source>
</evidence>
<comment type="subcellular location">
    <subcellularLocation>
        <location evidence="1">Cytoplasm</location>
    </subcellularLocation>
</comment>
<dbReference type="GO" id="GO:0004040">
    <property type="term" value="F:amidase activity"/>
    <property type="evidence" value="ECO:0007669"/>
    <property type="project" value="InterPro"/>
</dbReference>
<evidence type="ECO:0000256" key="2">
    <source>
        <dbReference type="PROSITE-ProRule" id="PRU01379"/>
    </source>
</evidence>
<name>A0A1R4B6F5_9VIBR</name>
<comment type="pathway">
    <text evidence="1">Cell wall degradation; peptidoglycan degradation.</text>
</comment>
<dbReference type="PROSITE" id="PS52035">
    <property type="entry name" value="PEPTIDASE_M14"/>
    <property type="match status" value="1"/>
</dbReference>
<dbReference type="Gene3D" id="3.40.630.10">
    <property type="entry name" value="Zn peptidases"/>
    <property type="match status" value="1"/>
</dbReference>
<dbReference type="GO" id="GO:0006508">
    <property type="term" value="P:proteolysis"/>
    <property type="evidence" value="ECO:0007669"/>
    <property type="project" value="UniProtKB-KW"/>
</dbReference>
<dbReference type="EMBL" id="FUFT01000005">
    <property type="protein sequence ID" value="SJL84504.1"/>
    <property type="molecule type" value="Genomic_DNA"/>
</dbReference>
<dbReference type="HAMAP" id="MF_02211">
    <property type="entry name" value="MpaA_carboxypeptidase"/>
    <property type="match status" value="1"/>
</dbReference>
<comment type="cofactor">
    <cofactor evidence="1">
        <name>Zn(2+)</name>
        <dbReference type="ChEBI" id="CHEBI:29105"/>
    </cofactor>
    <text evidence="1">Binds 1 zinc ion per subunit.</text>
</comment>
<sequence>MINLVYQRDATIESEGKDMTQCITRSQRGQFSMLPIQYGTSSLGAPLYYFPAQCQAENAGLLFAGMHGDETASISLLSAGLRTIAHARLRHHVIVSANPDGNQLGLRSNANGVDLNRNFPTQNWSGNGTVYRWNSYAETRDVYLNTGEYGGSEPETHHLIELIDSLQPTFILSFHEPLACIDAGQHKKLGKKLVEMFELPLMDGVGYDTPGSFGTWCDEQAIENITIELPPIATDDVTEKYLNTVSSLLVDDINHR</sequence>
<dbReference type="InterPro" id="IPR043691">
    <property type="entry name" value="MpaA"/>
</dbReference>
<accession>A0A1R4B6F5</accession>
<dbReference type="EC" id="3.4.17.-" evidence="1"/>
<feature type="binding site" evidence="1">
    <location>
        <position position="175"/>
    </location>
    <ligand>
        <name>Zn(2+)</name>
        <dbReference type="ChEBI" id="CHEBI:29105"/>
        <note>catalytic</note>
    </ligand>
</feature>
<protein>
    <recommendedName>
        <fullName evidence="1">Murein peptide amidase A</fullName>
        <ecNumber evidence="1">3.4.17.-</ecNumber>
    </recommendedName>
    <alternativeName>
        <fullName evidence="1">Gamma-D-Glu-Dap amidase</fullName>
    </alternativeName>
    <alternativeName>
        <fullName evidence="1">Zinc metallocarboxypeptidase MpaA</fullName>
    </alternativeName>
</protein>
<comment type="similarity">
    <text evidence="1 2">Belongs to the peptidase M14 family.</text>
</comment>
<keyword evidence="1" id="KW-0378">Hydrolase</keyword>
<dbReference type="GO" id="GO:0061473">
    <property type="term" value="F:murein tripeptide carboxypeptidase activity"/>
    <property type="evidence" value="ECO:0007669"/>
    <property type="project" value="UniProtKB-UniRule"/>
</dbReference>
<comment type="subunit">
    <text evidence="1">Homodimer.</text>
</comment>
<comment type="catalytic activity">
    <reaction evidence="1">
        <text>L-alanyl-gamma-D-glutamyl-meso-2,6-diaminopimelate + H2O = L-alanyl-D-glutamate + meso-2,6-diaminopimelate</text>
        <dbReference type="Rhea" id="RHEA:28398"/>
        <dbReference type="ChEBI" id="CHEBI:15377"/>
        <dbReference type="ChEBI" id="CHEBI:57791"/>
        <dbReference type="ChEBI" id="CHEBI:61395"/>
        <dbReference type="ChEBI" id="CHEBI:61401"/>
    </reaction>
</comment>
<proteinExistence type="inferred from homology"/>
<dbReference type="GO" id="GO:0016998">
    <property type="term" value="P:cell wall macromolecule catabolic process"/>
    <property type="evidence" value="ECO:0007669"/>
    <property type="project" value="UniProtKB-UniPathway"/>
</dbReference>